<keyword evidence="3" id="KW-0731">Sigma factor</keyword>
<dbReference type="InterPro" id="IPR039425">
    <property type="entry name" value="RNA_pol_sigma-70-like"/>
</dbReference>
<organism evidence="7 8">
    <name type="scientific">Coprobacter secundus subsp. similis</name>
    <dbReference type="NCBI Taxonomy" id="2751153"/>
    <lineage>
        <taxon>Bacteria</taxon>
        <taxon>Pseudomonadati</taxon>
        <taxon>Bacteroidota</taxon>
        <taxon>Bacteroidia</taxon>
        <taxon>Bacteroidales</taxon>
        <taxon>Barnesiellaceae</taxon>
        <taxon>Coprobacter</taxon>
    </lineage>
</organism>
<dbReference type="GO" id="GO:0000428">
    <property type="term" value="C:DNA-directed RNA polymerase complex"/>
    <property type="evidence" value="ECO:0007669"/>
    <property type="project" value="UniProtKB-KW"/>
</dbReference>
<dbReference type="Pfam" id="PF08281">
    <property type="entry name" value="Sigma70_r4_2"/>
    <property type="match status" value="1"/>
</dbReference>
<dbReference type="InterPro" id="IPR014327">
    <property type="entry name" value="RNA_pol_sigma70_bacteroid"/>
</dbReference>
<dbReference type="SUPFAM" id="SSF88946">
    <property type="entry name" value="Sigma2 domain of RNA polymerase sigma factors"/>
    <property type="match status" value="1"/>
</dbReference>
<dbReference type="InterPro" id="IPR007627">
    <property type="entry name" value="RNA_pol_sigma70_r2"/>
</dbReference>
<evidence type="ECO:0000256" key="3">
    <source>
        <dbReference type="ARBA" id="ARBA00023082"/>
    </source>
</evidence>
<feature type="domain" description="RNA polymerase sigma factor 70 region 4 type 2" evidence="6">
    <location>
        <begin position="110"/>
        <end position="161"/>
    </location>
</feature>
<comment type="similarity">
    <text evidence="1">Belongs to the sigma-70 factor family. ECF subfamily.</text>
</comment>
<dbReference type="PANTHER" id="PTHR43133:SF46">
    <property type="entry name" value="RNA POLYMERASE SIGMA-70 FACTOR ECF SUBFAMILY"/>
    <property type="match status" value="1"/>
</dbReference>
<evidence type="ECO:0000259" key="6">
    <source>
        <dbReference type="Pfam" id="PF08281"/>
    </source>
</evidence>
<keyword evidence="2" id="KW-0805">Transcription regulation</keyword>
<dbReference type="GO" id="GO:0006352">
    <property type="term" value="P:DNA-templated transcription initiation"/>
    <property type="evidence" value="ECO:0007669"/>
    <property type="project" value="InterPro"/>
</dbReference>
<dbReference type="InterPro" id="IPR013324">
    <property type="entry name" value="RNA_pol_sigma_r3/r4-like"/>
</dbReference>
<dbReference type="Gene3D" id="1.10.1740.10">
    <property type="match status" value="1"/>
</dbReference>
<keyword evidence="4" id="KW-0804">Transcription</keyword>
<dbReference type="NCBIfam" id="TIGR02937">
    <property type="entry name" value="sigma70-ECF"/>
    <property type="match status" value="1"/>
</dbReference>
<dbReference type="Proteomes" id="UP000594042">
    <property type="component" value="Chromosome"/>
</dbReference>
<accession>A0A7G1HUB3</accession>
<dbReference type="Gene3D" id="1.10.10.10">
    <property type="entry name" value="Winged helix-like DNA-binding domain superfamily/Winged helix DNA-binding domain"/>
    <property type="match status" value="1"/>
</dbReference>
<keyword evidence="8" id="KW-1185">Reference proteome</keyword>
<evidence type="ECO:0000256" key="4">
    <source>
        <dbReference type="ARBA" id="ARBA00023163"/>
    </source>
</evidence>
<evidence type="ECO:0000259" key="5">
    <source>
        <dbReference type="Pfam" id="PF04542"/>
    </source>
</evidence>
<evidence type="ECO:0000256" key="2">
    <source>
        <dbReference type="ARBA" id="ARBA00023015"/>
    </source>
</evidence>
<dbReference type="EMBL" id="AP023322">
    <property type="protein sequence ID" value="BCI63339.1"/>
    <property type="molecule type" value="Genomic_DNA"/>
</dbReference>
<dbReference type="InterPro" id="IPR013325">
    <property type="entry name" value="RNA_pol_sigma_r2"/>
</dbReference>
<dbReference type="SUPFAM" id="SSF88659">
    <property type="entry name" value="Sigma3 and sigma4 domains of RNA polymerase sigma factors"/>
    <property type="match status" value="1"/>
</dbReference>
<dbReference type="PANTHER" id="PTHR43133">
    <property type="entry name" value="RNA POLYMERASE ECF-TYPE SIGMA FACTO"/>
    <property type="match status" value="1"/>
</dbReference>
<dbReference type="GO" id="GO:0016987">
    <property type="term" value="F:sigma factor activity"/>
    <property type="evidence" value="ECO:0007669"/>
    <property type="project" value="UniProtKB-KW"/>
</dbReference>
<evidence type="ECO:0000313" key="7">
    <source>
        <dbReference type="EMBL" id="BCI63339.1"/>
    </source>
</evidence>
<dbReference type="InterPro" id="IPR036388">
    <property type="entry name" value="WH-like_DNA-bd_sf"/>
</dbReference>
<dbReference type="Pfam" id="PF04542">
    <property type="entry name" value="Sigma70_r2"/>
    <property type="match status" value="1"/>
</dbReference>
<feature type="domain" description="RNA polymerase sigma-70 region 2" evidence="5">
    <location>
        <begin position="11"/>
        <end position="76"/>
    </location>
</feature>
<dbReference type="InterPro" id="IPR014284">
    <property type="entry name" value="RNA_pol_sigma-70_dom"/>
</dbReference>
<proteinExistence type="inferred from homology"/>
<dbReference type="RefSeq" id="WP_021931935.1">
    <property type="nucleotide sequence ID" value="NZ_AP023322.1"/>
</dbReference>
<reference evidence="8" key="1">
    <citation type="submission" date="2020-07" db="EMBL/GenBank/DDBJ databases">
        <title>Complete genome sequencing of Coprobacter sp. strain 2CBH44.</title>
        <authorList>
            <person name="Sakamoto M."/>
            <person name="Murakami T."/>
            <person name="Mori H."/>
        </authorList>
    </citation>
    <scope>NUCLEOTIDE SEQUENCE [LARGE SCALE GENOMIC DNA]</scope>
    <source>
        <strain evidence="8">2CBH44</strain>
    </source>
</reference>
<dbReference type="AlphaFoldDB" id="A0A7G1HUB3"/>
<sequence>MPDIIEKYKKLYLENAKSLIRFACRFVDRYSAEDIVQDAFIKLYEKKFWDFPDVDLLKLLYTTVRNLCINQLQHQSFVSDYKARKTAELLLKEIDGYCIEKEIVDRDLFQNVQKIINLLPSKRLEIFKLYYIKGLDSKTIAEQLGLSQRTVENNLYRALVFLRQHIPAELLFCFILIFRMQ</sequence>
<dbReference type="GO" id="GO:0003677">
    <property type="term" value="F:DNA binding"/>
    <property type="evidence" value="ECO:0007669"/>
    <property type="project" value="InterPro"/>
</dbReference>
<dbReference type="NCBIfam" id="TIGR02985">
    <property type="entry name" value="Sig70_bacteroi1"/>
    <property type="match status" value="1"/>
</dbReference>
<dbReference type="InterPro" id="IPR013249">
    <property type="entry name" value="RNA_pol_sigma70_r4_t2"/>
</dbReference>
<dbReference type="KEGG" id="copr:Cop2CBH44_16920"/>
<protein>
    <submittedName>
        <fullName evidence="7">DNA-directed RNA polymerase sigma-70 factor</fullName>
    </submittedName>
</protein>
<name>A0A7G1HUB3_9BACT</name>
<keyword evidence="7" id="KW-0240">DNA-directed RNA polymerase</keyword>
<gene>
    <name evidence="7" type="ORF">Cop2CBH44_16920</name>
</gene>
<evidence type="ECO:0000256" key="1">
    <source>
        <dbReference type="ARBA" id="ARBA00010641"/>
    </source>
</evidence>
<evidence type="ECO:0000313" key="8">
    <source>
        <dbReference type="Proteomes" id="UP000594042"/>
    </source>
</evidence>